<evidence type="ECO:0000313" key="4">
    <source>
        <dbReference type="EMBL" id="ERJ94256.1"/>
    </source>
</evidence>
<feature type="domain" description="Aminotransferase class V" evidence="2">
    <location>
        <begin position="53"/>
        <end position="226"/>
    </location>
</feature>
<dbReference type="Gene3D" id="3.90.1150.130">
    <property type="match status" value="1"/>
</dbReference>
<dbReference type="PANTHER" id="PTHR43797:SF2">
    <property type="entry name" value="HOMOCYSTEINE_CYSTEINE SYNTHASE"/>
    <property type="match status" value="1"/>
</dbReference>
<feature type="domain" description="YhfS-like C-terminal" evidence="3">
    <location>
        <begin position="268"/>
        <end position="357"/>
    </location>
</feature>
<keyword evidence="1" id="KW-0663">Pyridoxal phosphate</keyword>
<dbReference type="InterPro" id="IPR015421">
    <property type="entry name" value="PyrdxlP-dep_Trfase_major"/>
</dbReference>
<dbReference type="InterPro" id="IPR000192">
    <property type="entry name" value="Aminotrans_V_dom"/>
</dbReference>
<name>A0ABN0P166_TRELE</name>
<reference evidence="4 5" key="1">
    <citation type="submission" date="2013-08" db="EMBL/GenBank/DDBJ databases">
        <authorList>
            <person name="Weinstock G."/>
            <person name="Sodergren E."/>
            <person name="Wylie T."/>
            <person name="Fulton L."/>
            <person name="Fulton R."/>
            <person name="Fronick C."/>
            <person name="O'Laughlin M."/>
            <person name="Godfrey J."/>
            <person name="Miner T."/>
            <person name="Herter B."/>
            <person name="Appelbaum E."/>
            <person name="Cordes M."/>
            <person name="Lek S."/>
            <person name="Wollam A."/>
            <person name="Pepin K.H."/>
            <person name="Palsikar V.B."/>
            <person name="Mitreva M."/>
            <person name="Wilson R.K."/>
        </authorList>
    </citation>
    <scope>NUCLEOTIDE SEQUENCE [LARGE SCALE GENOMIC DNA]</scope>
    <source>
        <strain evidence="4 5">ATCC 700332</strain>
    </source>
</reference>
<accession>A0ABN0P166</accession>
<dbReference type="Pfam" id="PF00266">
    <property type="entry name" value="Aminotran_5"/>
    <property type="match status" value="1"/>
</dbReference>
<gene>
    <name evidence="4" type="ORF">HMPREF9193_00227</name>
</gene>
<dbReference type="InterPro" id="IPR015424">
    <property type="entry name" value="PyrdxlP-dep_Trfase"/>
</dbReference>
<evidence type="ECO:0000256" key="1">
    <source>
        <dbReference type="ARBA" id="ARBA00022898"/>
    </source>
</evidence>
<dbReference type="EMBL" id="AWVH01000005">
    <property type="protein sequence ID" value="ERJ94256.1"/>
    <property type="molecule type" value="Genomic_DNA"/>
</dbReference>
<comment type="caution">
    <text evidence="4">The sequence shown here is derived from an EMBL/GenBank/DDBJ whole genome shotgun (WGS) entry which is preliminary data.</text>
</comment>
<dbReference type="Proteomes" id="UP000016649">
    <property type="component" value="Unassembled WGS sequence"/>
</dbReference>
<dbReference type="PANTHER" id="PTHR43797">
    <property type="entry name" value="HOMOCYSTEINE/CYSTEINE SYNTHASE"/>
    <property type="match status" value="1"/>
</dbReference>
<dbReference type="InterPro" id="IPR054718">
    <property type="entry name" value="YhfS-like_C"/>
</dbReference>
<dbReference type="Pfam" id="PF22475">
    <property type="entry name" value="YhfS-like_C"/>
    <property type="match status" value="1"/>
</dbReference>
<evidence type="ECO:0000259" key="3">
    <source>
        <dbReference type="Pfam" id="PF22475"/>
    </source>
</evidence>
<dbReference type="SUPFAM" id="SSF53383">
    <property type="entry name" value="PLP-dependent transferases"/>
    <property type="match status" value="1"/>
</dbReference>
<evidence type="ECO:0000259" key="2">
    <source>
        <dbReference type="Pfam" id="PF00266"/>
    </source>
</evidence>
<dbReference type="RefSeq" id="WP_021686630.1">
    <property type="nucleotide sequence ID" value="NZ_KI260561.1"/>
</dbReference>
<organism evidence="4 5">
    <name type="scientific">Treponema lecithinolyticum ATCC 700332</name>
    <dbReference type="NCBI Taxonomy" id="1321815"/>
    <lineage>
        <taxon>Bacteria</taxon>
        <taxon>Pseudomonadati</taxon>
        <taxon>Spirochaetota</taxon>
        <taxon>Spirochaetia</taxon>
        <taxon>Spirochaetales</taxon>
        <taxon>Treponemataceae</taxon>
        <taxon>Treponema</taxon>
    </lineage>
</organism>
<dbReference type="Gene3D" id="3.40.640.10">
    <property type="entry name" value="Type I PLP-dependent aspartate aminotransferase-like (Major domain)"/>
    <property type="match status" value="1"/>
</dbReference>
<protein>
    <submittedName>
        <fullName evidence="4">Aluminum resistance protein</fullName>
    </submittedName>
</protein>
<sequence length="371" mass="40988">MKTFPLKSINIVQAQKKQFLLVDIITKHFPGADFLTLGDLGINTQAHKPLRTAQVEKVIAEFFHAEACMLTRGAGTQAIRWGLQSVLQPGDTILVHSAVIYPTTEVSIMSMGLHSVRANFNDDDDIVRALNENDVKLCLIQHTRQAADDSYDLQHVIELVKKQKNDIVVLTDDNYAVLKVPNIGCECGADLSAFSLFKLLGPVGIGCLVGKKRFIDKACSYNYSGGGQVQGFESMEALRALVYAPVALAIQAEQNELLLTLLNDRIKYPYIKNCFLANAQSKVLLVEFNEPVAPAVLCEAEKLGALPNPVGAESKFEIPPLFYRVSGTFLKKDPSLKNTMIRINPNRSGAQTVIRILDMAYRAVVQKNRQE</sequence>
<dbReference type="InterPro" id="IPR006235">
    <property type="entry name" value="OAc-hSer/O-AcSer_sulfhydrylase"/>
</dbReference>
<evidence type="ECO:0000313" key="5">
    <source>
        <dbReference type="Proteomes" id="UP000016649"/>
    </source>
</evidence>
<keyword evidence="5" id="KW-1185">Reference proteome</keyword>
<proteinExistence type="predicted"/>